<dbReference type="EMBL" id="CP006745">
    <property type="protein sequence ID" value="AHC73422.1"/>
    <property type="molecule type" value="Genomic_DNA"/>
</dbReference>
<dbReference type="OrthoDB" id="9805316at2"/>
<dbReference type="PATRIC" id="fig|1401328.3.peg.179"/>
<dbReference type="CDD" id="cd00685">
    <property type="entry name" value="Trans_IPPS_HT"/>
    <property type="match status" value="1"/>
</dbReference>
<dbReference type="GO" id="GO:0008299">
    <property type="term" value="P:isoprenoid biosynthetic process"/>
    <property type="evidence" value="ECO:0007669"/>
    <property type="project" value="InterPro"/>
</dbReference>
<name>V9TTD7_9PROT</name>
<dbReference type="HOGENOM" id="CLU_014015_2_0_5"/>
<dbReference type="PROSITE" id="PS00444">
    <property type="entry name" value="POLYPRENYL_SYNTHASE_2"/>
    <property type="match status" value="1"/>
</dbReference>
<dbReference type="GO" id="GO:0046872">
    <property type="term" value="F:metal ion binding"/>
    <property type="evidence" value="ECO:0007669"/>
    <property type="project" value="UniProtKB-KW"/>
</dbReference>
<dbReference type="PROSITE" id="PS00723">
    <property type="entry name" value="POLYPRENYL_SYNTHASE_1"/>
    <property type="match status" value="1"/>
</dbReference>
<dbReference type="Gene3D" id="1.10.600.10">
    <property type="entry name" value="Farnesyl Diphosphate Synthase"/>
    <property type="match status" value="1"/>
</dbReference>
<evidence type="ECO:0000256" key="1">
    <source>
        <dbReference type="ARBA" id="ARBA00001946"/>
    </source>
</evidence>
<sequence>MQFKLTSHEENVSVITSIAPQFGLYNHCCRSNFDALHTLVKDDLLDVNSTIISKMQSSIELIPQIAGHIVTSGGKRLRPMLTLASAGLVGYEGTRHIDLAACVEFIHTATLLHDDVVDQSNLRRGQGTANAVWGNQASVLVGDFLLSRAFQIMVADGSLKVLKILSDASAVIAEGEVHQTIIKNDLETAETAYFQIIENKTAVLFAAAAQIGAVIAERPEREERALEAFGRNLGVAFQLTDDVLDYSAEQLIRGDDFRDGKITLPVILAYAAGNDEERAFWRRTIGDLKQNEEDLTHAQSLMLHHGTLSKTLKRAREYANAAHRNLSLFAPTAHRIAMNEVIDFCVDRVY</sequence>
<dbReference type="AlphaFoldDB" id="V9TTD7"/>
<evidence type="ECO:0000256" key="2">
    <source>
        <dbReference type="ARBA" id="ARBA00006706"/>
    </source>
</evidence>
<evidence type="ECO:0000256" key="4">
    <source>
        <dbReference type="ARBA" id="ARBA00022723"/>
    </source>
</evidence>
<evidence type="ECO:0000313" key="7">
    <source>
        <dbReference type="EMBL" id="AHC73422.1"/>
    </source>
</evidence>
<accession>V9TTD7</accession>
<evidence type="ECO:0000256" key="6">
    <source>
        <dbReference type="RuleBase" id="RU004466"/>
    </source>
</evidence>
<dbReference type="KEGG" id="efk:P856_187"/>
<keyword evidence="3 6" id="KW-0808">Transferase</keyword>
<evidence type="ECO:0000256" key="3">
    <source>
        <dbReference type="ARBA" id="ARBA00022679"/>
    </source>
</evidence>
<protein>
    <submittedName>
        <fullName evidence="7">Farnesyltranstransferase</fullName>
    </submittedName>
</protein>
<dbReference type="PANTHER" id="PTHR12001:SF69">
    <property type="entry name" value="ALL TRANS-POLYPRENYL-DIPHOSPHATE SYNTHASE PDSS1"/>
    <property type="match status" value="1"/>
</dbReference>
<evidence type="ECO:0000313" key="8">
    <source>
        <dbReference type="Proteomes" id="UP000018700"/>
    </source>
</evidence>
<dbReference type="SUPFAM" id="SSF48576">
    <property type="entry name" value="Terpenoid synthases"/>
    <property type="match status" value="1"/>
</dbReference>
<evidence type="ECO:0000256" key="5">
    <source>
        <dbReference type="ARBA" id="ARBA00022842"/>
    </source>
</evidence>
<dbReference type="InterPro" id="IPR008949">
    <property type="entry name" value="Isoprenoid_synthase_dom_sf"/>
</dbReference>
<keyword evidence="4" id="KW-0479">Metal-binding</keyword>
<reference evidence="7 8" key="1">
    <citation type="journal article" date="2013" name="PLoS ONE">
        <title>Bacterial endosymbiosis in a chordate host: long-term co-evolution and conservation of secondary metabolism.</title>
        <authorList>
            <person name="Kwan J.C."/>
            <person name="Schmidt E.W."/>
        </authorList>
    </citation>
    <scope>NUCLEOTIDE SEQUENCE [LARGE SCALE GENOMIC DNA]</scope>
    <source>
        <strain evidence="8">faulkneri L5</strain>
    </source>
</reference>
<dbReference type="PANTHER" id="PTHR12001">
    <property type="entry name" value="GERANYLGERANYL PYROPHOSPHATE SYNTHASE"/>
    <property type="match status" value="1"/>
</dbReference>
<dbReference type="eggNOG" id="COG0142">
    <property type="taxonomic scope" value="Bacteria"/>
</dbReference>
<dbReference type="GO" id="GO:0004659">
    <property type="term" value="F:prenyltransferase activity"/>
    <property type="evidence" value="ECO:0007669"/>
    <property type="project" value="InterPro"/>
</dbReference>
<comment type="cofactor">
    <cofactor evidence="1">
        <name>Mg(2+)</name>
        <dbReference type="ChEBI" id="CHEBI:18420"/>
    </cofactor>
</comment>
<dbReference type="Proteomes" id="UP000018700">
    <property type="component" value="Chromosome"/>
</dbReference>
<keyword evidence="8" id="KW-1185">Reference proteome</keyword>
<dbReference type="InterPro" id="IPR033749">
    <property type="entry name" value="Polyprenyl_synt_CS"/>
</dbReference>
<gene>
    <name evidence="7" type="primary">idsA</name>
    <name evidence="7" type="ORF">P856_187</name>
</gene>
<dbReference type="Pfam" id="PF00348">
    <property type="entry name" value="polyprenyl_synt"/>
    <property type="match status" value="1"/>
</dbReference>
<dbReference type="InterPro" id="IPR000092">
    <property type="entry name" value="Polyprenyl_synt"/>
</dbReference>
<dbReference type="SFLD" id="SFLDS00005">
    <property type="entry name" value="Isoprenoid_Synthase_Type_I"/>
    <property type="match status" value="1"/>
</dbReference>
<comment type="similarity">
    <text evidence="2 6">Belongs to the FPP/GGPP synthase family.</text>
</comment>
<proteinExistence type="inferred from homology"/>
<organism evidence="7 8">
    <name type="scientific">Candidatus Endolissoclinum faulkneri L5</name>
    <dbReference type="NCBI Taxonomy" id="1401328"/>
    <lineage>
        <taxon>Bacteria</taxon>
        <taxon>Pseudomonadati</taxon>
        <taxon>Pseudomonadota</taxon>
        <taxon>Alphaproteobacteria</taxon>
        <taxon>Rhodospirillales</taxon>
        <taxon>Rhodospirillaceae</taxon>
        <taxon>Candidatus Endolissoclinum</taxon>
    </lineage>
</organism>
<keyword evidence="5" id="KW-0460">Magnesium</keyword>
<dbReference type="STRING" id="1401328.P856_187"/>